<comment type="caution">
    <text evidence="1">The sequence shown here is derived from an EMBL/GenBank/DDBJ whole genome shotgun (WGS) entry which is preliminary data.</text>
</comment>
<name>A0ACB8BVA7_9AGAM</name>
<gene>
    <name evidence="1" type="ORF">BV22DRAFT_179542</name>
</gene>
<evidence type="ECO:0000313" key="2">
    <source>
        <dbReference type="Proteomes" id="UP000790709"/>
    </source>
</evidence>
<dbReference type="EMBL" id="MU266349">
    <property type="protein sequence ID" value="KAH7928772.1"/>
    <property type="molecule type" value="Genomic_DNA"/>
</dbReference>
<dbReference type="Proteomes" id="UP000790709">
    <property type="component" value="Unassembled WGS sequence"/>
</dbReference>
<protein>
    <submittedName>
        <fullName evidence="1">Uncharacterized protein</fullName>
    </submittedName>
</protein>
<organism evidence="1 2">
    <name type="scientific">Leucogyrophana mollusca</name>
    <dbReference type="NCBI Taxonomy" id="85980"/>
    <lineage>
        <taxon>Eukaryota</taxon>
        <taxon>Fungi</taxon>
        <taxon>Dikarya</taxon>
        <taxon>Basidiomycota</taxon>
        <taxon>Agaricomycotina</taxon>
        <taxon>Agaricomycetes</taxon>
        <taxon>Agaricomycetidae</taxon>
        <taxon>Boletales</taxon>
        <taxon>Boletales incertae sedis</taxon>
        <taxon>Leucogyrophana</taxon>
    </lineage>
</organism>
<accession>A0ACB8BVA7</accession>
<evidence type="ECO:0000313" key="1">
    <source>
        <dbReference type="EMBL" id="KAH7928772.1"/>
    </source>
</evidence>
<proteinExistence type="predicted"/>
<sequence>MLRDPIACGDGMLVALSSGFPTTRWMLVDHQVEKCFPLSYRRPQVTRRQLRVGSRKNCTLNFLFFSLIAHNCRSRVPTAQPSNTNLKVDSLPALSPIVSPAPPCCTLVLYRLCHFSARAGDCNCRSGHVTPLQAESCYSSNSHLYYSELDAASRLIRSYLEKYYRPQCGSQF</sequence>
<keyword evidence="2" id="KW-1185">Reference proteome</keyword>
<reference evidence="1" key="1">
    <citation type="journal article" date="2021" name="New Phytol.">
        <title>Evolutionary innovations through gain and loss of genes in the ectomycorrhizal Boletales.</title>
        <authorList>
            <person name="Wu G."/>
            <person name="Miyauchi S."/>
            <person name="Morin E."/>
            <person name="Kuo A."/>
            <person name="Drula E."/>
            <person name="Varga T."/>
            <person name="Kohler A."/>
            <person name="Feng B."/>
            <person name="Cao Y."/>
            <person name="Lipzen A."/>
            <person name="Daum C."/>
            <person name="Hundley H."/>
            <person name="Pangilinan J."/>
            <person name="Johnson J."/>
            <person name="Barry K."/>
            <person name="LaButti K."/>
            <person name="Ng V."/>
            <person name="Ahrendt S."/>
            <person name="Min B."/>
            <person name="Choi I.G."/>
            <person name="Park H."/>
            <person name="Plett J.M."/>
            <person name="Magnuson J."/>
            <person name="Spatafora J.W."/>
            <person name="Nagy L.G."/>
            <person name="Henrissat B."/>
            <person name="Grigoriev I.V."/>
            <person name="Yang Z.L."/>
            <person name="Xu J."/>
            <person name="Martin F.M."/>
        </authorList>
    </citation>
    <scope>NUCLEOTIDE SEQUENCE</scope>
    <source>
        <strain evidence="1">KUC20120723A-06</strain>
    </source>
</reference>